<evidence type="ECO:0000256" key="5">
    <source>
        <dbReference type="ARBA" id="ARBA00023136"/>
    </source>
</evidence>
<protein>
    <submittedName>
        <fullName evidence="8">MMPL family transporter</fullName>
    </submittedName>
</protein>
<evidence type="ECO:0000259" key="7">
    <source>
        <dbReference type="Pfam" id="PF03176"/>
    </source>
</evidence>
<keyword evidence="2" id="KW-1003">Cell membrane</keyword>
<feature type="transmembrane region" description="Helical" evidence="6">
    <location>
        <begin position="721"/>
        <end position="740"/>
    </location>
</feature>
<name>A0ABU5VS14_9BACT</name>
<feature type="transmembrane region" description="Helical" evidence="6">
    <location>
        <begin position="643"/>
        <end position="663"/>
    </location>
</feature>
<keyword evidence="9" id="KW-1185">Reference proteome</keyword>
<comment type="caution">
    <text evidence="8">The sequence shown here is derived from an EMBL/GenBank/DDBJ whole genome shotgun (WGS) entry which is preliminary data.</text>
</comment>
<dbReference type="PANTHER" id="PTHR33406">
    <property type="entry name" value="MEMBRANE PROTEIN MJ1562-RELATED"/>
    <property type="match status" value="1"/>
</dbReference>
<keyword evidence="4 6" id="KW-1133">Transmembrane helix</keyword>
<evidence type="ECO:0000313" key="8">
    <source>
        <dbReference type="EMBL" id="MEA9355833.1"/>
    </source>
</evidence>
<feature type="transmembrane region" description="Helical" evidence="6">
    <location>
        <begin position="361"/>
        <end position="382"/>
    </location>
</feature>
<accession>A0ABU5VS14</accession>
<feature type="transmembrane region" description="Helical" evidence="6">
    <location>
        <begin position="12"/>
        <end position="29"/>
    </location>
</feature>
<evidence type="ECO:0000313" key="9">
    <source>
        <dbReference type="Proteomes" id="UP001302274"/>
    </source>
</evidence>
<feature type="domain" description="Membrane transport protein MMPL" evidence="7">
    <location>
        <begin position="148"/>
        <end position="380"/>
    </location>
</feature>
<evidence type="ECO:0000256" key="1">
    <source>
        <dbReference type="ARBA" id="ARBA00004651"/>
    </source>
</evidence>
<sequence>MSILKWNLKHFYIMPVIAIIFSIWGAMQAPKLKVNMDLSGLLSDTNPAVVEMNHVSDMVGGGGYLIALVGPMVSPEKVLPQITETLKEVPRIKYSYYERETYSLKDKALFLISKKEFKQMLTNAQILFSDKKVDTTGLDLFGDGDQTEDIKDAKKFFSDLKTKIPQDRYFLSQDKKYAMLLIKPDFGSTDLDSSEVLIGNVNTAMAKKFGKKVPYQLSGRYVEKIEDKQQFDRDIAKTSIISTVLLIIVLFFGLGTMRAGWFTLAGVFMAMGQTVGLAYLFVGRINILTGFLLAILSGLGSEYGIHFVRRYIKERQSGKNKLEAIEETYLVMGRSLFSAALTSAAAFFILSISDFRGFSELGIIAGMGIVCIYFTFMCIFPLGARILPHKKEGHIQEKVSRFFYAYPFKTKHAAWCLILIPILGYGIYNAYFEYDFERLHNFSKKTQELNKLTDNLYGRAITPSAILTRDLEQVKSLETWLKSEENDEIIDQVISYNTLVPDDMQTRYSRIQKMKGKINELSPKEIEEKTQLSYEQVQRWLNTSPYGDELVPDSLAGNFGKDKNIILVYPKERQGTYDNINRYAGVLLKAKKLFPGMEVGSDTLVFSAILNHIIEDGKIVLVLFLVGAFFVFWPDFKNLRYALILEGQLIIGCLLLVALMGLFHEPFTILNVAIIPAVLAAGIDMGVHQIHDEIEHKDQPLPNPRKRGEALSAARRISGPVHLGMLTSICGFGALLFAEAKMLNGVGWISMMGQISMYLICMVLFPMLKDYVYSFKKK</sequence>
<feature type="transmembrane region" description="Helical" evidence="6">
    <location>
        <begin position="287"/>
        <end position="308"/>
    </location>
</feature>
<feature type="transmembrane region" description="Helical" evidence="6">
    <location>
        <begin position="413"/>
        <end position="432"/>
    </location>
</feature>
<keyword evidence="3 6" id="KW-0812">Transmembrane</keyword>
<dbReference type="InterPro" id="IPR004869">
    <property type="entry name" value="MMPL_dom"/>
</dbReference>
<dbReference type="Pfam" id="PF03176">
    <property type="entry name" value="MMPL"/>
    <property type="match status" value="1"/>
</dbReference>
<dbReference type="EMBL" id="JAYGJQ010000001">
    <property type="protein sequence ID" value="MEA9355833.1"/>
    <property type="molecule type" value="Genomic_DNA"/>
</dbReference>
<evidence type="ECO:0000256" key="6">
    <source>
        <dbReference type="SAM" id="Phobius"/>
    </source>
</evidence>
<proteinExistence type="predicted"/>
<feature type="transmembrane region" description="Helical" evidence="6">
    <location>
        <begin position="235"/>
        <end position="254"/>
    </location>
</feature>
<gene>
    <name evidence="8" type="ORF">SHI21_06465</name>
</gene>
<feature type="transmembrane region" description="Helical" evidence="6">
    <location>
        <begin position="746"/>
        <end position="768"/>
    </location>
</feature>
<reference evidence="8 9" key="1">
    <citation type="submission" date="2023-11" db="EMBL/GenBank/DDBJ databases">
        <title>A Novel Polar Bacteriovorax (B. antarcticus) Isolated from the Biocrust in Antarctica.</title>
        <authorList>
            <person name="Mun W."/>
            <person name="Choi S.Y."/>
            <person name="Mitchell R.J."/>
        </authorList>
    </citation>
    <scope>NUCLEOTIDE SEQUENCE [LARGE SCALE GENOMIC DNA]</scope>
    <source>
        <strain evidence="8 9">PP10</strain>
    </source>
</reference>
<dbReference type="PANTHER" id="PTHR33406:SF13">
    <property type="entry name" value="MEMBRANE PROTEIN YDFJ"/>
    <property type="match status" value="1"/>
</dbReference>
<dbReference type="InterPro" id="IPR050545">
    <property type="entry name" value="Mycobact_MmpL"/>
</dbReference>
<keyword evidence="5 6" id="KW-0472">Membrane</keyword>
<dbReference type="RefSeq" id="WP_323575463.1">
    <property type="nucleotide sequence ID" value="NZ_JAYGJQ010000001.1"/>
</dbReference>
<dbReference type="Gene3D" id="1.20.1640.10">
    <property type="entry name" value="Multidrug efflux transporter AcrB transmembrane domain"/>
    <property type="match status" value="2"/>
</dbReference>
<evidence type="ECO:0000256" key="3">
    <source>
        <dbReference type="ARBA" id="ARBA00022692"/>
    </source>
</evidence>
<organism evidence="8 9">
    <name type="scientific">Bacteriovorax antarcticus</name>
    <dbReference type="NCBI Taxonomy" id="3088717"/>
    <lineage>
        <taxon>Bacteria</taxon>
        <taxon>Pseudomonadati</taxon>
        <taxon>Bdellovibrionota</taxon>
        <taxon>Bacteriovoracia</taxon>
        <taxon>Bacteriovoracales</taxon>
        <taxon>Bacteriovoracaceae</taxon>
        <taxon>Bacteriovorax</taxon>
    </lineage>
</organism>
<feature type="transmembrane region" description="Helical" evidence="6">
    <location>
        <begin position="329"/>
        <end position="349"/>
    </location>
</feature>
<dbReference type="Proteomes" id="UP001302274">
    <property type="component" value="Unassembled WGS sequence"/>
</dbReference>
<feature type="transmembrane region" description="Helical" evidence="6">
    <location>
        <begin position="619"/>
        <end position="636"/>
    </location>
</feature>
<evidence type="ECO:0000256" key="2">
    <source>
        <dbReference type="ARBA" id="ARBA00022475"/>
    </source>
</evidence>
<evidence type="ECO:0000256" key="4">
    <source>
        <dbReference type="ARBA" id="ARBA00022989"/>
    </source>
</evidence>
<dbReference type="SUPFAM" id="SSF82866">
    <property type="entry name" value="Multidrug efflux transporter AcrB transmembrane domain"/>
    <property type="match status" value="2"/>
</dbReference>
<comment type="subcellular location">
    <subcellularLocation>
        <location evidence="1">Cell membrane</location>
        <topology evidence="1">Multi-pass membrane protein</topology>
    </subcellularLocation>
</comment>